<dbReference type="Proteomes" id="UP001202243">
    <property type="component" value="Unassembled WGS sequence"/>
</dbReference>
<keyword evidence="2" id="KW-1185">Reference proteome</keyword>
<reference evidence="1 2" key="1">
    <citation type="submission" date="2022-06" db="EMBL/GenBank/DDBJ databases">
        <title>Janthinobacterium kumbetensis sp. nov., isolated from spring water in Turkey.</title>
        <authorList>
            <person name="Inan Bektas K."/>
            <person name="Belduz A.A."/>
            <person name="Canakci S."/>
            <person name="Nalcaoglu A."/>
            <person name="Ceylan E."/>
            <person name="Kati H."/>
        </authorList>
    </citation>
    <scope>NUCLEOTIDE SEQUENCE [LARGE SCALE GENOMIC DNA]</scope>
    <source>
        <strain evidence="1 2">GK</strain>
    </source>
</reference>
<gene>
    <name evidence="1" type="ORF">NCG91_05315</name>
</gene>
<comment type="caution">
    <text evidence="1">The sequence shown here is derived from an EMBL/GenBank/DDBJ whole genome shotgun (WGS) entry which is preliminary data.</text>
</comment>
<organism evidence="1 2">
    <name type="scientific">Janthinobacterium kumbetense</name>
    <dbReference type="NCBI Taxonomy" id="2950280"/>
    <lineage>
        <taxon>Bacteria</taxon>
        <taxon>Pseudomonadati</taxon>
        <taxon>Pseudomonadota</taxon>
        <taxon>Betaproteobacteria</taxon>
        <taxon>Burkholderiales</taxon>
        <taxon>Oxalobacteraceae</taxon>
        <taxon>Janthinobacterium</taxon>
    </lineage>
</organism>
<protein>
    <submittedName>
        <fullName evidence="1">Uncharacterized protein</fullName>
    </submittedName>
</protein>
<accession>A0ABT0WLR9</accession>
<dbReference type="RefSeq" id="WP_251348889.1">
    <property type="nucleotide sequence ID" value="NZ_JAMQGR010000001.1"/>
</dbReference>
<proteinExistence type="predicted"/>
<sequence>MMIPIASLEALEEFLGEKLDPYDAGPPIAHPGLRLSHACRRVTLDIRNGNASAVRIAVLILTKDPGMPFGKIIKSGFARALRRRAELLSEMQRRGLIAKTCELLSLAFCPRETEDYCKLIKKFDPGELLARIEDARVTDAKSHMLLQSLTADGARRTAAS</sequence>
<dbReference type="EMBL" id="JAMQGR010000001">
    <property type="protein sequence ID" value="MCM2565011.1"/>
    <property type="molecule type" value="Genomic_DNA"/>
</dbReference>
<evidence type="ECO:0000313" key="2">
    <source>
        <dbReference type="Proteomes" id="UP001202243"/>
    </source>
</evidence>
<evidence type="ECO:0000313" key="1">
    <source>
        <dbReference type="EMBL" id="MCM2565011.1"/>
    </source>
</evidence>
<name>A0ABT0WLR9_9BURK</name>